<dbReference type="SUPFAM" id="SSF46785">
    <property type="entry name" value="Winged helix' DNA-binding domain"/>
    <property type="match status" value="1"/>
</dbReference>
<feature type="region of interest" description="Disordered" evidence="4">
    <location>
        <begin position="1"/>
        <end position="20"/>
    </location>
</feature>
<dbReference type="PANTHER" id="PTHR44846">
    <property type="entry name" value="MANNOSYL-D-GLYCERATE TRANSPORT/METABOLISM SYSTEM REPRESSOR MNGR-RELATED"/>
    <property type="match status" value="1"/>
</dbReference>
<gene>
    <name evidence="6" type="ORF">FNH05_20725</name>
</gene>
<name>A0A558C8N6_9PSEU</name>
<evidence type="ECO:0000256" key="2">
    <source>
        <dbReference type="ARBA" id="ARBA00023125"/>
    </source>
</evidence>
<dbReference type="CDD" id="cd07377">
    <property type="entry name" value="WHTH_GntR"/>
    <property type="match status" value="1"/>
</dbReference>
<accession>A0A558C8N6</accession>
<reference evidence="6 7" key="2">
    <citation type="submission" date="2019-08" db="EMBL/GenBank/DDBJ databases">
        <title>Amycolatopsis acidicola sp. nov., isolated from peat swamp forest soil.</title>
        <authorList>
            <person name="Srisuk N."/>
        </authorList>
    </citation>
    <scope>NUCLEOTIDE SEQUENCE [LARGE SCALE GENOMIC DNA]</scope>
    <source>
        <strain evidence="6 7">TBRC 6029</strain>
    </source>
</reference>
<keyword evidence="2" id="KW-0238">DNA-binding</keyword>
<comment type="caution">
    <text evidence="6">The sequence shown here is derived from an EMBL/GenBank/DDBJ whole genome shotgun (WGS) entry which is preliminary data.</text>
</comment>
<dbReference type="InterPro" id="IPR000524">
    <property type="entry name" value="Tscrpt_reg_HTH_GntR"/>
</dbReference>
<dbReference type="InterPro" id="IPR036390">
    <property type="entry name" value="WH_DNA-bd_sf"/>
</dbReference>
<dbReference type="Pfam" id="PF00392">
    <property type="entry name" value="GntR"/>
    <property type="match status" value="1"/>
</dbReference>
<dbReference type="GO" id="GO:0003677">
    <property type="term" value="F:DNA binding"/>
    <property type="evidence" value="ECO:0007669"/>
    <property type="project" value="UniProtKB-KW"/>
</dbReference>
<dbReference type="EMBL" id="VJWX01000215">
    <property type="protein sequence ID" value="TVT45149.1"/>
    <property type="molecule type" value="Genomic_DNA"/>
</dbReference>
<dbReference type="AlphaFoldDB" id="A0A558C8N6"/>
<organism evidence="6 7">
    <name type="scientific">Amycolatopsis rhizosphaerae</name>
    <dbReference type="NCBI Taxonomy" id="2053003"/>
    <lineage>
        <taxon>Bacteria</taxon>
        <taxon>Bacillati</taxon>
        <taxon>Actinomycetota</taxon>
        <taxon>Actinomycetes</taxon>
        <taxon>Pseudonocardiales</taxon>
        <taxon>Pseudonocardiaceae</taxon>
        <taxon>Amycolatopsis</taxon>
    </lineage>
</organism>
<reference evidence="6 7" key="1">
    <citation type="submission" date="2019-07" db="EMBL/GenBank/DDBJ databases">
        <authorList>
            <person name="Duangmal K."/>
            <person name="Teo W.F.A."/>
        </authorList>
    </citation>
    <scope>NUCLEOTIDE SEQUENCE [LARGE SCALE GENOMIC DNA]</scope>
    <source>
        <strain evidence="6 7">TBRC 6029</strain>
    </source>
</reference>
<dbReference type="SUPFAM" id="SSF64288">
    <property type="entry name" value="Chorismate lyase-like"/>
    <property type="match status" value="1"/>
</dbReference>
<evidence type="ECO:0000256" key="4">
    <source>
        <dbReference type="SAM" id="MobiDB-lite"/>
    </source>
</evidence>
<keyword evidence="3" id="KW-0804">Transcription</keyword>
<dbReference type="PRINTS" id="PR00035">
    <property type="entry name" value="HTHGNTR"/>
</dbReference>
<proteinExistence type="predicted"/>
<dbReference type="InterPro" id="IPR050679">
    <property type="entry name" value="Bact_HTH_transcr_reg"/>
</dbReference>
<keyword evidence="1" id="KW-0805">Transcription regulation</keyword>
<dbReference type="SMART" id="SM00866">
    <property type="entry name" value="UTRA"/>
    <property type="match status" value="1"/>
</dbReference>
<dbReference type="RefSeq" id="WP_144590368.1">
    <property type="nucleotide sequence ID" value="NZ_VJWX01000215.1"/>
</dbReference>
<dbReference type="GO" id="GO:0003700">
    <property type="term" value="F:DNA-binding transcription factor activity"/>
    <property type="evidence" value="ECO:0007669"/>
    <property type="project" value="InterPro"/>
</dbReference>
<evidence type="ECO:0000313" key="7">
    <source>
        <dbReference type="Proteomes" id="UP000320011"/>
    </source>
</evidence>
<dbReference type="SMART" id="SM00345">
    <property type="entry name" value="HTH_GNTR"/>
    <property type="match status" value="1"/>
</dbReference>
<dbReference type="InterPro" id="IPR028978">
    <property type="entry name" value="Chorismate_lyase_/UTRA_dom_sf"/>
</dbReference>
<dbReference type="PANTHER" id="PTHR44846:SF1">
    <property type="entry name" value="MANNOSYL-D-GLYCERATE TRANSPORT_METABOLISM SYSTEM REPRESSOR MNGR-RELATED"/>
    <property type="match status" value="1"/>
</dbReference>
<evidence type="ECO:0000259" key="5">
    <source>
        <dbReference type="PROSITE" id="PS50949"/>
    </source>
</evidence>
<dbReference type="OrthoDB" id="8584262at2"/>
<evidence type="ECO:0000313" key="6">
    <source>
        <dbReference type="EMBL" id="TVT45149.1"/>
    </source>
</evidence>
<dbReference type="Proteomes" id="UP000320011">
    <property type="component" value="Unassembled WGS sequence"/>
</dbReference>
<dbReference type="PROSITE" id="PS50949">
    <property type="entry name" value="HTH_GNTR"/>
    <property type="match status" value="1"/>
</dbReference>
<protein>
    <submittedName>
        <fullName evidence="6">GntR family transcriptional regulator</fullName>
    </submittedName>
</protein>
<dbReference type="InterPro" id="IPR036388">
    <property type="entry name" value="WH-like_DNA-bd_sf"/>
</dbReference>
<dbReference type="InterPro" id="IPR011663">
    <property type="entry name" value="UTRA"/>
</dbReference>
<keyword evidence="7" id="KW-1185">Reference proteome</keyword>
<evidence type="ECO:0000256" key="3">
    <source>
        <dbReference type="ARBA" id="ARBA00023163"/>
    </source>
</evidence>
<dbReference type="GO" id="GO:0045892">
    <property type="term" value="P:negative regulation of DNA-templated transcription"/>
    <property type="evidence" value="ECO:0007669"/>
    <property type="project" value="TreeGrafter"/>
</dbReference>
<dbReference type="Pfam" id="PF07702">
    <property type="entry name" value="UTRA"/>
    <property type="match status" value="1"/>
</dbReference>
<feature type="domain" description="HTH gntR-type" evidence="5">
    <location>
        <begin position="24"/>
        <end position="92"/>
    </location>
</feature>
<sequence length="258" mass="28256">MTRQVARRGQAGDGPVHAGIPEHGRVPRYYAVKVRLLDLLGELGEGAVLPTERELAERFGCSRASVRQAVGDLVLEGRLRRRQGSGTFVAGPKLVQPLALVSYTEGLRRQGVEPGRSLVTLERVTAGETLAGELRLEPGAEMIHIERVLLADGERVGLESTYLVADRFPTLLEVFDPEQSLYACLRDKLGVVFAGAEERVETMLATPREALLIGTNPALPMLLMHRVSWGPDGVPFERVRSLYRGARLSFTTRLGPTP</sequence>
<dbReference type="Gene3D" id="3.40.1410.10">
    <property type="entry name" value="Chorismate lyase-like"/>
    <property type="match status" value="1"/>
</dbReference>
<dbReference type="Gene3D" id="1.10.10.10">
    <property type="entry name" value="Winged helix-like DNA-binding domain superfamily/Winged helix DNA-binding domain"/>
    <property type="match status" value="1"/>
</dbReference>
<evidence type="ECO:0000256" key="1">
    <source>
        <dbReference type="ARBA" id="ARBA00023015"/>
    </source>
</evidence>